<proteinExistence type="predicted"/>
<organism evidence="4 12">
    <name type="scientific">Rotaria magnacalcarata</name>
    <dbReference type="NCBI Taxonomy" id="392030"/>
    <lineage>
        <taxon>Eukaryota</taxon>
        <taxon>Metazoa</taxon>
        <taxon>Spiralia</taxon>
        <taxon>Gnathifera</taxon>
        <taxon>Rotifera</taxon>
        <taxon>Eurotatoria</taxon>
        <taxon>Bdelloidea</taxon>
        <taxon>Philodinida</taxon>
        <taxon>Philodinidae</taxon>
        <taxon>Rotaria</taxon>
    </lineage>
</organism>
<sequence length="180" mass="19387">MASSSSSSTAPTLIFPEDKLTSDTNHSDPSPTDSVSSSTDNSSTSDTTKKKLTKILSTQSSFDRHHPVHPIAKRFSIDADPSSIILNTPVTDFSNHLSQQLSTPDVDETSSIHTSSPSIFGKETSPTRSPSLKQSDSFLEIPYEKGEIVDLIKLADDPNSTAHLTNDGHEVLLEHGTVPQ</sequence>
<evidence type="ECO:0000313" key="6">
    <source>
        <dbReference type="EMBL" id="CAF2150521.1"/>
    </source>
</evidence>
<dbReference type="Proteomes" id="UP000663824">
    <property type="component" value="Unassembled WGS sequence"/>
</dbReference>
<dbReference type="Proteomes" id="UP000663887">
    <property type="component" value="Unassembled WGS sequence"/>
</dbReference>
<evidence type="ECO:0000256" key="1">
    <source>
        <dbReference type="SAM" id="MobiDB-lite"/>
    </source>
</evidence>
<dbReference type="EMBL" id="CAJNRF010006244">
    <property type="protein sequence ID" value="CAF2079579.1"/>
    <property type="molecule type" value="Genomic_DNA"/>
</dbReference>
<evidence type="ECO:0000313" key="11">
    <source>
        <dbReference type="EMBL" id="CAF3960186.1"/>
    </source>
</evidence>
<dbReference type="EMBL" id="CAJOBJ010000037">
    <property type="protein sequence ID" value="CAF3787144.1"/>
    <property type="molecule type" value="Genomic_DNA"/>
</dbReference>
<dbReference type="EMBL" id="CAJOBG010000146">
    <property type="protein sequence ID" value="CAF3766362.1"/>
    <property type="molecule type" value="Genomic_DNA"/>
</dbReference>
<evidence type="ECO:0000313" key="9">
    <source>
        <dbReference type="EMBL" id="CAF3778472.1"/>
    </source>
</evidence>
<dbReference type="Proteomes" id="UP000663842">
    <property type="component" value="Unassembled WGS sequence"/>
</dbReference>
<dbReference type="AlphaFoldDB" id="A0A816L6A3"/>
<evidence type="ECO:0000313" key="3">
    <source>
        <dbReference type="EMBL" id="CAF1468083.1"/>
    </source>
</evidence>
<accession>A0A816L6A3</accession>
<evidence type="ECO:0000313" key="2">
    <source>
        <dbReference type="EMBL" id="CAF1414781.1"/>
    </source>
</evidence>
<name>A0A816L6A3_9BILA</name>
<feature type="compositionally biased region" description="Low complexity" evidence="1">
    <location>
        <begin position="27"/>
        <end position="46"/>
    </location>
</feature>
<dbReference type="EMBL" id="CAJNRG010013644">
    <property type="protein sequence ID" value="CAF2150521.1"/>
    <property type="molecule type" value="Genomic_DNA"/>
</dbReference>
<evidence type="ECO:0000313" key="7">
    <source>
        <dbReference type="EMBL" id="CAF3749516.1"/>
    </source>
</evidence>
<dbReference type="Proteomes" id="UP000663855">
    <property type="component" value="Unassembled WGS sequence"/>
</dbReference>
<protein>
    <submittedName>
        <fullName evidence="4">Uncharacterized protein</fullName>
    </submittedName>
</protein>
<evidence type="ECO:0000313" key="13">
    <source>
        <dbReference type="Proteomes" id="UP000663866"/>
    </source>
</evidence>
<dbReference type="EMBL" id="CAJOBH010000021">
    <property type="protein sequence ID" value="CAF3749516.1"/>
    <property type="molecule type" value="Genomic_DNA"/>
</dbReference>
<dbReference type="EMBL" id="CAJNRE010000641">
    <property type="protein sequence ID" value="CAF1929617.1"/>
    <property type="molecule type" value="Genomic_DNA"/>
</dbReference>
<dbReference type="OrthoDB" id="10043137at2759"/>
<dbReference type="Proteomes" id="UP000681967">
    <property type="component" value="Unassembled WGS sequence"/>
</dbReference>
<evidence type="ECO:0000313" key="10">
    <source>
        <dbReference type="EMBL" id="CAF3787144.1"/>
    </source>
</evidence>
<evidence type="ECO:0000313" key="5">
    <source>
        <dbReference type="EMBL" id="CAF2079579.1"/>
    </source>
</evidence>
<comment type="caution">
    <text evidence="4">The sequence shown here is derived from an EMBL/GenBank/DDBJ whole genome shotgun (WGS) entry which is preliminary data.</text>
</comment>
<evidence type="ECO:0000313" key="12">
    <source>
        <dbReference type="Proteomes" id="UP000663824"/>
    </source>
</evidence>
<dbReference type="Proteomes" id="UP000681720">
    <property type="component" value="Unassembled WGS sequence"/>
</dbReference>
<dbReference type="EMBL" id="CAJNOW010005914">
    <property type="protein sequence ID" value="CAF1468083.1"/>
    <property type="molecule type" value="Genomic_DNA"/>
</dbReference>
<feature type="region of interest" description="Disordered" evidence="1">
    <location>
        <begin position="95"/>
        <end position="136"/>
    </location>
</feature>
<reference evidence="4" key="1">
    <citation type="submission" date="2021-02" db="EMBL/GenBank/DDBJ databases">
        <authorList>
            <person name="Nowell W R."/>
        </authorList>
    </citation>
    <scope>NUCLEOTIDE SEQUENCE</scope>
</reference>
<dbReference type="Proteomes" id="UP000663856">
    <property type="component" value="Unassembled WGS sequence"/>
</dbReference>
<dbReference type="Proteomes" id="UP000663834">
    <property type="component" value="Unassembled WGS sequence"/>
</dbReference>
<gene>
    <name evidence="7" type="ORF">BYL167_LOCUS252</name>
    <name evidence="2" type="ORF">CJN711_LOCUS22690</name>
    <name evidence="10" type="ORF">GIL414_LOCUS345</name>
    <name evidence="3" type="ORF">KQP761_LOCUS12904</name>
    <name evidence="4" type="ORF">MBJ925_LOCUS3958</name>
    <name evidence="8" type="ORF">OVN521_LOCUS1980</name>
    <name evidence="9" type="ORF">SMN809_LOCUS14</name>
    <name evidence="11" type="ORF">UXM345_LOCUS13867</name>
    <name evidence="5" type="ORF">WKI299_LOCUS15812</name>
    <name evidence="6" type="ORF">XDN619_LOCUS28571</name>
</gene>
<dbReference type="EMBL" id="CAJOBI010000001">
    <property type="protein sequence ID" value="CAF3778472.1"/>
    <property type="molecule type" value="Genomic_DNA"/>
</dbReference>
<keyword evidence="13" id="KW-1185">Reference proteome</keyword>
<dbReference type="Proteomes" id="UP000663866">
    <property type="component" value="Unassembled WGS sequence"/>
</dbReference>
<dbReference type="EMBL" id="CAJOBF010001530">
    <property type="protein sequence ID" value="CAF3960186.1"/>
    <property type="molecule type" value="Genomic_DNA"/>
</dbReference>
<dbReference type="Proteomes" id="UP000676336">
    <property type="component" value="Unassembled WGS sequence"/>
</dbReference>
<dbReference type="EMBL" id="CAJNOV010010639">
    <property type="protein sequence ID" value="CAF1414781.1"/>
    <property type="molecule type" value="Genomic_DNA"/>
</dbReference>
<evidence type="ECO:0000313" key="8">
    <source>
        <dbReference type="EMBL" id="CAF3766362.1"/>
    </source>
</evidence>
<feature type="region of interest" description="Disordered" evidence="1">
    <location>
        <begin position="1"/>
        <end position="69"/>
    </location>
</feature>
<evidence type="ECO:0000313" key="4">
    <source>
        <dbReference type="EMBL" id="CAF1929617.1"/>
    </source>
</evidence>